<dbReference type="AlphaFoldDB" id="A0A1V4ES42"/>
<feature type="non-terminal residue" evidence="1">
    <location>
        <position position="1"/>
    </location>
</feature>
<dbReference type="EMBL" id="MWPS01000027">
    <property type="protein sequence ID" value="OPG15458.1"/>
    <property type="molecule type" value="Genomic_DNA"/>
</dbReference>
<evidence type="ECO:0000313" key="2">
    <source>
        <dbReference type="Proteomes" id="UP000190229"/>
    </source>
</evidence>
<comment type="caution">
    <text evidence="1">The sequence shown here is derived from an EMBL/GenBank/DDBJ whole genome shotgun (WGS) entry which is preliminary data.</text>
</comment>
<gene>
    <name evidence="1" type="ORF">B2M26_10235</name>
</gene>
<proteinExistence type="predicted"/>
<evidence type="ECO:0000313" key="1">
    <source>
        <dbReference type="EMBL" id="OPG15458.1"/>
    </source>
</evidence>
<sequence length="120" mass="13611">TCYDHIAGRFGVAFTDALRNKGYLAQREDGYIVGPLGAKWFETFGIDEKVVEKHGASVPRHVDWTERVHHMAGPIALAITKRLLELDWIRRGPVRRSIVVTTMGREKLAQELGLNVEDER</sequence>
<keyword evidence="2" id="KW-1185">Reference proteome</keyword>
<reference evidence="1 2" key="1">
    <citation type="submission" date="2017-02" db="EMBL/GenBank/DDBJ databases">
        <title>Draft genome of Acidibacillus ferrooxidans Huett2.</title>
        <authorList>
            <person name="Schopf S."/>
        </authorList>
    </citation>
    <scope>NUCLEOTIDE SEQUENCE [LARGE SCALE GENOMIC DNA]</scope>
    <source>
        <strain evidence="1 2">Huett2</strain>
    </source>
</reference>
<name>A0A1V4ES42_9BACL</name>
<dbReference type="Proteomes" id="UP000190229">
    <property type="component" value="Unassembled WGS sequence"/>
</dbReference>
<accession>A0A1V4ES42</accession>
<organism evidence="1 2">
    <name type="scientific">Ferroacidibacillus organovorans</name>
    <dbReference type="NCBI Taxonomy" id="1765683"/>
    <lineage>
        <taxon>Bacteria</taxon>
        <taxon>Bacillati</taxon>
        <taxon>Bacillota</taxon>
        <taxon>Bacilli</taxon>
        <taxon>Bacillales</taxon>
        <taxon>Alicyclobacillaceae</taxon>
        <taxon>Ferroacidibacillus</taxon>
    </lineage>
</organism>
<evidence type="ECO:0008006" key="3">
    <source>
        <dbReference type="Google" id="ProtNLM"/>
    </source>
</evidence>
<protein>
    <recommendedName>
        <fullName evidence="3">Transcriptional regulator</fullName>
    </recommendedName>
</protein>